<dbReference type="PATRIC" id="fig|266128.3.peg.2650"/>
<dbReference type="EMBL" id="LDJH01000007">
    <property type="protein sequence ID" value="KRG59204.1"/>
    <property type="molecule type" value="Genomic_DNA"/>
</dbReference>
<dbReference type="NCBIfam" id="TIGR04509">
    <property type="entry name" value="mod_pep_NH_fam"/>
    <property type="match status" value="1"/>
</dbReference>
<comment type="caution">
    <text evidence="1">The sequence shown here is derived from an EMBL/GenBank/DDBJ whole genome shotgun (WGS) entry which is preliminary data.</text>
</comment>
<protein>
    <submittedName>
        <fullName evidence="1">Uncharacterized protein</fullName>
    </submittedName>
</protein>
<reference evidence="1 2" key="1">
    <citation type="submission" date="2015-05" db="EMBL/GenBank/DDBJ databases">
        <title>Genome sequencing and analysis of members of genus Stenotrophomonas.</title>
        <authorList>
            <person name="Patil P.P."/>
            <person name="Midha S."/>
            <person name="Patil P.B."/>
        </authorList>
    </citation>
    <scope>NUCLEOTIDE SEQUENCE [LARGE SCALE GENOMIC DNA]</scope>
    <source>
        <strain evidence="1 2">DSM 17805</strain>
    </source>
</reference>
<dbReference type="OrthoDB" id="6044161at2"/>
<name>A0A0R0C0V8_9GAMM</name>
<dbReference type="RefSeq" id="WP_057664543.1">
    <property type="nucleotide sequence ID" value="NZ_LDJH01000007.1"/>
</dbReference>
<dbReference type="Proteomes" id="UP000051254">
    <property type="component" value="Unassembled WGS sequence"/>
</dbReference>
<dbReference type="InterPro" id="IPR030976">
    <property type="entry name" value="Mod_pep_NH_fam"/>
</dbReference>
<proteinExistence type="predicted"/>
<organism evidence="1 2">
    <name type="scientific">Stenotrophomonas koreensis</name>
    <dbReference type="NCBI Taxonomy" id="266128"/>
    <lineage>
        <taxon>Bacteria</taxon>
        <taxon>Pseudomonadati</taxon>
        <taxon>Pseudomonadota</taxon>
        <taxon>Gammaproteobacteria</taxon>
        <taxon>Lysobacterales</taxon>
        <taxon>Lysobacteraceae</taxon>
        <taxon>Stenotrophomonas</taxon>
    </lineage>
</organism>
<accession>A0A0R0C0V8</accession>
<dbReference type="AlphaFoldDB" id="A0A0R0C0V8"/>
<evidence type="ECO:0000313" key="2">
    <source>
        <dbReference type="Proteomes" id="UP000051254"/>
    </source>
</evidence>
<evidence type="ECO:0000313" key="1">
    <source>
        <dbReference type="EMBL" id="KRG59204.1"/>
    </source>
</evidence>
<gene>
    <name evidence="1" type="ORF">ABB25_04960</name>
</gene>
<keyword evidence="2" id="KW-1185">Reference proteome</keyword>
<sequence>MTENDPNHGPPSLDPAQAEVLLDRLANDEAFRQLFCSDGPAALAAIGCHGPTESKACFKVEKLASPQELIAARDALRQALTDKAQMSMSVVFFFEAGKISQRLKKR</sequence>